<accession>A0A919PPL1</accession>
<evidence type="ECO:0000259" key="6">
    <source>
        <dbReference type="Pfam" id="PF08281"/>
    </source>
</evidence>
<dbReference type="InterPro" id="IPR013249">
    <property type="entry name" value="RNA_pol_sigma70_r4_t2"/>
</dbReference>
<gene>
    <name evidence="8" type="primary">rpoE_34</name>
    <name evidence="8" type="ORF">Dsi01nite_059430</name>
</gene>
<dbReference type="Pfam" id="PF08281">
    <property type="entry name" value="Sigma70_r4_2"/>
    <property type="match status" value="1"/>
</dbReference>
<evidence type="ECO:0000256" key="2">
    <source>
        <dbReference type="ARBA" id="ARBA00023015"/>
    </source>
</evidence>
<dbReference type="InterPro" id="IPR036388">
    <property type="entry name" value="WH-like_DNA-bd_sf"/>
</dbReference>
<evidence type="ECO:0000313" key="9">
    <source>
        <dbReference type="Proteomes" id="UP000660611"/>
    </source>
</evidence>
<feature type="domain" description="RNA polymerase sigma-70 region 2" evidence="5">
    <location>
        <begin position="7"/>
        <end position="70"/>
    </location>
</feature>
<dbReference type="GO" id="GO:0016987">
    <property type="term" value="F:sigma factor activity"/>
    <property type="evidence" value="ECO:0007669"/>
    <property type="project" value="UniProtKB-KW"/>
</dbReference>
<keyword evidence="9" id="KW-1185">Reference proteome</keyword>
<dbReference type="GO" id="GO:0006352">
    <property type="term" value="P:DNA-templated transcription initiation"/>
    <property type="evidence" value="ECO:0007669"/>
    <property type="project" value="InterPro"/>
</dbReference>
<evidence type="ECO:0000256" key="4">
    <source>
        <dbReference type="ARBA" id="ARBA00023163"/>
    </source>
</evidence>
<dbReference type="PANTHER" id="PTHR47756">
    <property type="entry name" value="BLL6612 PROTEIN-RELATED"/>
    <property type="match status" value="1"/>
</dbReference>
<sequence length="392" mass="42925">MDLDGIYRAEYGRCVATLARLLGDISIAEEAVQDAFTVALEKWDTPPPNPGAWIVTTARNRAIDRLRRESTREARHAQALLLYQPDEPEEVGPVRDDQLRLIFTCCHPALAPLAQTALTLRLMGGLEVPEIARAYLVPEATVAQRIVRAKKKIRDAGIPYRVPGGAELPARLPPVLTVLYLIFNEGYASTSGDLVRTDLCLEAVRLARALADLMPDEPEVLGLLALLILIEARRPARVSPTGELVTLTEQDRSLWNQELIAEGHALVRRCLKRNRPGPYQIQAAINAVHTDGPATDWVQVLALYDQLLARSSTQVVLLNRAVAVAEVHGPALALASIEGVDLPGYHLLPATRADLLARLGRTGEARAAYDEAITLAGNDTERTFLQGRRAEL</sequence>
<organism evidence="8 9">
    <name type="scientific">Dactylosporangium siamense</name>
    <dbReference type="NCBI Taxonomy" id="685454"/>
    <lineage>
        <taxon>Bacteria</taxon>
        <taxon>Bacillati</taxon>
        <taxon>Actinomycetota</taxon>
        <taxon>Actinomycetes</taxon>
        <taxon>Micromonosporales</taxon>
        <taxon>Micromonosporaceae</taxon>
        <taxon>Dactylosporangium</taxon>
    </lineage>
</organism>
<dbReference type="InterPro" id="IPR013325">
    <property type="entry name" value="RNA_pol_sigma_r2"/>
</dbReference>
<dbReference type="EMBL" id="BONQ01000090">
    <property type="protein sequence ID" value="GIG47902.1"/>
    <property type="molecule type" value="Genomic_DNA"/>
</dbReference>
<dbReference type="Pfam" id="PF04542">
    <property type="entry name" value="Sigma70_r2"/>
    <property type="match status" value="1"/>
</dbReference>
<feature type="domain" description="DUF6596" evidence="7">
    <location>
        <begin position="171"/>
        <end position="270"/>
    </location>
</feature>
<keyword evidence="3" id="KW-0731">Sigma factor</keyword>
<comment type="caution">
    <text evidence="8">The sequence shown here is derived from an EMBL/GenBank/DDBJ whole genome shotgun (WGS) entry which is preliminary data.</text>
</comment>
<dbReference type="NCBIfam" id="TIGR02937">
    <property type="entry name" value="sigma70-ECF"/>
    <property type="match status" value="1"/>
</dbReference>
<dbReference type="SUPFAM" id="SSF88946">
    <property type="entry name" value="Sigma2 domain of RNA polymerase sigma factors"/>
    <property type="match status" value="1"/>
</dbReference>
<dbReference type="InterPro" id="IPR014284">
    <property type="entry name" value="RNA_pol_sigma-70_dom"/>
</dbReference>
<dbReference type="Pfam" id="PF20239">
    <property type="entry name" value="DUF6596"/>
    <property type="match status" value="1"/>
</dbReference>
<dbReference type="SUPFAM" id="SSF88659">
    <property type="entry name" value="Sigma3 and sigma4 domains of RNA polymerase sigma factors"/>
    <property type="match status" value="1"/>
</dbReference>
<dbReference type="Gene3D" id="1.10.10.10">
    <property type="entry name" value="Winged helix-like DNA-binding domain superfamily/Winged helix DNA-binding domain"/>
    <property type="match status" value="1"/>
</dbReference>
<dbReference type="InterPro" id="IPR007627">
    <property type="entry name" value="RNA_pol_sigma70_r2"/>
</dbReference>
<reference evidence="8" key="1">
    <citation type="submission" date="2021-01" db="EMBL/GenBank/DDBJ databases">
        <title>Whole genome shotgun sequence of Dactylosporangium siamense NBRC 106093.</title>
        <authorList>
            <person name="Komaki H."/>
            <person name="Tamura T."/>
        </authorList>
    </citation>
    <scope>NUCLEOTIDE SEQUENCE</scope>
    <source>
        <strain evidence="8">NBRC 106093</strain>
    </source>
</reference>
<dbReference type="InterPro" id="IPR046531">
    <property type="entry name" value="DUF6596"/>
</dbReference>
<name>A0A919PPL1_9ACTN</name>
<evidence type="ECO:0000256" key="1">
    <source>
        <dbReference type="ARBA" id="ARBA00010641"/>
    </source>
</evidence>
<dbReference type="GO" id="GO:0003677">
    <property type="term" value="F:DNA binding"/>
    <property type="evidence" value="ECO:0007669"/>
    <property type="project" value="InterPro"/>
</dbReference>
<proteinExistence type="inferred from homology"/>
<dbReference type="Gene3D" id="1.10.1740.10">
    <property type="match status" value="1"/>
</dbReference>
<dbReference type="RefSeq" id="WP_203849620.1">
    <property type="nucleotide sequence ID" value="NZ_BAAAVW010000021.1"/>
</dbReference>
<keyword evidence="4" id="KW-0804">Transcription</keyword>
<evidence type="ECO:0000256" key="3">
    <source>
        <dbReference type="ARBA" id="ARBA00023082"/>
    </source>
</evidence>
<keyword evidence="2" id="KW-0805">Transcription regulation</keyword>
<feature type="domain" description="RNA polymerase sigma factor 70 region 4 type 2" evidence="6">
    <location>
        <begin position="102"/>
        <end position="153"/>
    </location>
</feature>
<dbReference type="PANTHER" id="PTHR47756:SF2">
    <property type="entry name" value="BLL6612 PROTEIN"/>
    <property type="match status" value="1"/>
</dbReference>
<dbReference type="InterPro" id="IPR013324">
    <property type="entry name" value="RNA_pol_sigma_r3/r4-like"/>
</dbReference>
<evidence type="ECO:0000313" key="8">
    <source>
        <dbReference type="EMBL" id="GIG47902.1"/>
    </source>
</evidence>
<dbReference type="AlphaFoldDB" id="A0A919PPL1"/>
<protein>
    <submittedName>
        <fullName evidence="8">RNA polymerase subunit sigma-24</fullName>
    </submittedName>
</protein>
<comment type="similarity">
    <text evidence="1">Belongs to the sigma-70 factor family. ECF subfamily.</text>
</comment>
<evidence type="ECO:0000259" key="5">
    <source>
        <dbReference type="Pfam" id="PF04542"/>
    </source>
</evidence>
<dbReference type="Proteomes" id="UP000660611">
    <property type="component" value="Unassembled WGS sequence"/>
</dbReference>
<evidence type="ECO:0000259" key="7">
    <source>
        <dbReference type="Pfam" id="PF20239"/>
    </source>
</evidence>